<keyword evidence="1" id="KW-1133">Transmembrane helix</keyword>
<dbReference type="EMBL" id="CP067089">
    <property type="protein sequence ID" value="QQO09771.1"/>
    <property type="molecule type" value="Genomic_DNA"/>
</dbReference>
<evidence type="ECO:0000313" key="3">
    <source>
        <dbReference type="Proteomes" id="UP000595917"/>
    </source>
</evidence>
<dbReference type="RefSeq" id="WP_215627074.1">
    <property type="nucleotide sequence ID" value="NZ_CP067089.2"/>
</dbReference>
<keyword evidence="1" id="KW-0472">Membrane</keyword>
<proteinExistence type="predicted"/>
<feature type="transmembrane region" description="Helical" evidence="1">
    <location>
        <begin position="150"/>
        <end position="169"/>
    </location>
</feature>
<dbReference type="AlphaFoldDB" id="A0A7T8BAV3"/>
<sequence>MTDSLTAQPGKGGSERKNVALLGAFCLFLSTIEYMIPKPLPFMRLGIANLPLMLALDIFPLRTFILLVAIKIVGQAVITGTLFSYIFLFSLAGTAASAAAMYLLRRGLGPKRISFIGVGTVGAMLSNLSQILLARIFVFGESAKYIAPPFLAAGVITGVALGIFCEYFTARSQWYQQHRTLR</sequence>
<keyword evidence="3" id="KW-1185">Reference proteome</keyword>
<dbReference type="PIRSF" id="PIRSF027391">
    <property type="entry name" value="Hpre_diP_synt_I"/>
    <property type="match status" value="1"/>
</dbReference>
<evidence type="ECO:0000256" key="1">
    <source>
        <dbReference type="SAM" id="Phobius"/>
    </source>
</evidence>
<dbReference type="KEGG" id="bhc:JFL75_02345"/>
<organism evidence="2 3">
    <name type="scientific">Breznakiella homolactica</name>
    <dbReference type="NCBI Taxonomy" id="2798577"/>
    <lineage>
        <taxon>Bacteria</taxon>
        <taxon>Pseudomonadati</taxon>
        <taxon>Spirochaetota</taxon>
        <taxon>Spirochaetia</taxon>
        <taxon>Spirochaetales</taxon>
        <taxon>Breznakiellaceae</taxon>
        <taxon>Breznakiella</taxon>
    </lineage>
</organism>
<dbReference type="Proteomes" id="UP000595917">
    <property type="component" value="Chromosome"/>
</dbReference>
<feature type="transmembrane region" description="Helical" evidence="1">
    <location>
        <begin position="48"/>
        <end position="70"/>
    </location>
</feature>
<keyword evidence="1" id="KW-0812">Transmembrane</keyword>
<dbReference type="Pfam" id="PF07456">
    <property type="entry name" value="Hpre_diP_synt_I"/>
    <property type="match status" value="1"/>
</dbReference>
<dbReference type="InterPro" id="IPR014535">
    <property type="entry name" value="Hpre_diP_synt_I"/>
</dbReference>
<gene>
    <name evidence="2" type="ORF">JFL75_02345</name>
</gene>
<evidence type="ECO:0000313" key="2">
    <source>
        <dbReference type="EMBL" id="QQO09771.1"/>
    </source>
</evidence>
<accession>A0A7T8BAV3</accession>
<reference evidence="2" key="1">
    <citation type="submission" date="2021-01" db="EMBL/GenBank/DDBJ databases">
        <title>Description of Breznakiella homolactica.</title>
        <authorList>
            <person name="Song Y."/>
            <person name="Brune A."/>
        </authorList>
    </citation>
    <scope>NUCLEOTIDE SEQUENCE</scope>
    <source>
        <strain evidence="2">RmG30</strain>
    </source>
</reference>
<dbReference type="InterPro" id="IPR010898">
    <property type="entry name" value="Hpre_diP_synth_I"/>
</dbReference>
<feature type="transmembrane region" description="Helical" evidence="1">
    <location>
        <begin position="82"/>
        <end position="104"/>
    </location>
</feature>
<protein>
    <submittedName>
        <fullName evidence="2">Gx transporter family protein</fullName>
    </submittedName>
</protein>
<name>A0A7T8BAV3_9SPIR</name>
<feature type="transmembrane region" description="Helical" evidence="1">
    <location>
        <begin position="19"/>
        <end position="36"/>
    </location>
</feature>